<comment type="caution">
    <text evidence="2">The sequence shown here is derived from an EMBL/GenBank/DDBJ whole genome shotgun (WGS) entry which is preliminary data.</text>
</comment>
<dbReference type="OrthoDB" id="5963582at2759"/>
<dbReference type="EMBL" id="CACRXK020022980">
    <property type="protein sequence ID" value="CAB4037353.1"/>
    <property type="molecule type" value="Genomic_DNA"/>
</dbReference>
<sequence length="269" mass="30930">MSCQEKVVEIPLNKLEIEENPTAADIVRGKDDSYFIIRQTVSEVEHDRNQTDTSTVTTNYVSHQPDAFIVPAPAKDKSKKNPEHPDKKDARKYKKDIKVETMHISCKSDTYQPGHNYGGIMIYQYDGKSEWRTENNTHCETGYIVIQDTDSENVKQWIGKEPGKVHGAVYKNAFGEAVKAEVVGEGFSIQNGIFSIFDKFEKKSGVFNSPKNSEYHDNNPDMHKVSEHCVRKIVKYWKSAGPSWVRQRNFEVEELMKDFDKKKWSCNIL</sequence>
<dbReference type="AlphaFoldDB" id="A0A6S7LH97"/>
<accession>A0A6S7LH97</accession>
<evidence type="ECO:0000313" key="3">
    <source>
        <dbReference type="Proteomes" id="UP001152795"/>
    </source>
</evidence>
<proteinExistence type="predicted"/>
<gene>
    <name evidence="2" type="ORF">PACLA_8A022133</name>
</gene>
<reference evidence="2" key="1">
    <citation type="submission" date="2020-04" db="EMBL/GenBank/DDBJ databases">
        <authorList>
            <person name="Alioto T."/>
            <person name="Alioto T."/>
            <person name="Gomez Garrido J."/>
        </authorList>
    </citation>
    <scope>NUCLEOTIDE SEQUENCE</scope>
    <source>
        <strain evidence="2">A484AB</strain>
    </source>
</reference>
<feature type="region of interest" description="Disordered" evidence="1">
    <location>
        <begin position="69"/>
        <end position="93"/>
    </location>
</feature>
<feature type="compositionally biased region" description="Basic and acidic residues" evidence="1">
    <location>
        <begin position="74"/>
        <end position="89"/>
    </location>
</feature>
<keyword evidence="3" id="KW-1185">Reference proteome</keyword>
<evidence type="ECO:0000256" key="1">
    <source>
        <dbReference type="SAM" id="MobiDB-lite"/>
    </source>
</evidence>
<evidence type="ECO:0000313" key="2">
    <source>
        <dbReference type="EMBL" id="CAB4037353.1"/>
    </source>
</evidence>
<dbReference type="Proteomes" id="UP001152795">
    <property type="component" value="Unassembled WGS sequence"/>
</dbReference>
<name>A0A6S7LH97_PARCT</name>
<organism evidence="2 3">
    <name type="scientific">Paramuricea clavata</name>
    <name type="common">Red gorgonian</name>
    <name type="synonym">Violescent sea-whip</name>
    <dbReference type="NCBI Taxonomy" id="317549"/>
    <lineage>
        <taxon>Eukaryota</taxon>
        <taxon>Metazoa</taxon>
        <taxon>Cnidaria</taxon>
        <taxon>Anthozoa</taxon>
        <taxon>Octocorallia</taxon>
        <taxon>Malacalcyonacea</taxon>
        <taxon>Plexauridae</taxon>
        <taxon>Paramuricea</taxon>
    </lineage>
</organism>
<protein>
    <submittedName>
        <fullName evidence="2">Uncharacterized protein</fullName>
    </submittedName>
</protein>